<feature type="region of interest" description="Disordered" evidence="6">
    <location>
        <begin position="39"/>
        <end position="74"/>
    </location>
</feature>
<evidence type="ECO:0000256" key="4">
    <source>
        <dbReference type="ARBA" id="ARBA00022691"/>
    </source>
</evidence>
<dbReference type="EC" id="2.1.1.-" evidence="5"/>
<comment type="function">
    <text evidence="5">O-methyltransferase required for two non-consecutive steps during ubiquinone biosynthesis. Catalyzes the 2 O-methylation of 3,4-dihydroxy-5-(all-trans-polyprenyl)benzoic acid into 4-hydroxy-3-methoxy-5-(all-trans-polyprenyl)benzoic acid. Also catalyzes the last step of ubiquinone biosynthesis by mediating methylation of 3-demethylubiquinone into ubiquinone. Also able to mediate the methylation of 3-demethylubiquinol into ubiquinol.</text>
</comment>
<organism evidence="7 8">
    <name type="scientific">Cytospora leucostoma</name>
    <dbReference type="NCBI Taxonomy" id="1230097"/>
    <lineage>
        <taxon>Eukaryota</taxon>
        <taxon>Fungi</taxon>
        <taxon>Dikarya</taxon>
        <taxon>Ascomycota</taxon>
        <taxon>Pezizomycotina</taxon>
        <taxon>Sordariomycetes</taxon>
        <taxon>Sordariomycetidae</taxon>
        <taxon>Diaporthales</taxon>
        <taxon>Cytosporaceae</taxon>
        <taxon>Cytospora</taxon>
    </lineage>
</organism>
<comment type="catalytic activity">
    <reaction evidence="5">
        <text>a 3,4-dihydroxy-5-(all-trans-polyprenyl)benzoate + S-adenosyl-L-methionine = a 4-hydroxy-3-methoxy-5-(all-trans-polyprenyl)benzoate + S-adenosyl-L-homocysteine + H(+)</text>
        <dbReference type="Rhea" id="RHEA:44452"/>
        <dbReference type="Rhea" id="RHEA-COMP:10930"/>
        <dbReference type="Rhea" id="RHEA-COMP:10931"/>
        <dbReference type="ChEBI" id="CHEBI:15378"/>
        <dbReference type="ChEBI" id="CHEBI:57856"/>
        <dbReference type="ChEBI" id="CHEBI:59789"/>
        <dbReference type="ChEBI" id="CHEBI:64694"/>
        <dbReference type="ChEBI" id="CHEBI:84443"/>
        <dbReference type="EC" id="2.1.1.114"/>
    </reaction>
</comment>
<comment type="cofactor">
    <cofactor evidence="5">
        <name>Mg(2+)</name>
        <dbReference type="ChEBI" id="CHEBI:18420"/>
    </cofactor>
</comment>
<protein>
    <recommendedName>
        <fullName evidence="5">Ubiquinone biosynthesis O-methyltransferase, mitochondrial</fullName>
    </recommendedName>
    <alternativeName>
        <fullName evidence="5">3-demethylubiquinol 3-O-methyltransferase</fullName>
        <ecNumber evidence="5">2.1.1.64</ecNumber>
    </alternativeName>
    <alternativeName>
        <fullName evidence="5">3-demethylubiquinone 3-O-methyltransferase</fullName>
        <ecNumber evidence="5">2.1.1.-</ecNumber>
    </alternativeName>
    <alternativeName>
        <fullName evidence="5">Polyprenyldihydroxybenzoate methyltransferase</fullName>
        <ecNumber evidence="5">2.1.1.114</ecNumber>
    </alternativeName>
</protein>
<dbReference type="PANTHER" id="PTHR43464:SF19">
    <property type="entry name" value="UBIQUINONE BIOSYNTHESIS O-METHYLTRANSFERASE, MITOCHONDRIAL"/>
    <property type="match status" value="1"/>
</dbReference>
<keyword evidence="5" id="KW-0999">Mitochondrion inner membrane</keyword>
<dbReference type="FunCoup" id="A0A423XC10">
    <property type="interactions" value="309"/>
</dbReference>
<keyword evidence="1 5" id="KW-0489">Methyltransferase</keyword>
<dbReference type="AlphaFoldDB" id="A0A423XC10"/>
<dbReference type="GO" id="GO:0046872">
    <property type="term" value="F:metal ion binding"/>
    <property type="evidence" value="ECO:0007669"/>
    <property type="project" value="UniProtKB-KW"/>
</dbReference>
<feature type="binding site" evidence="5">
    <location>
        <position position="157"/>
    </location>
    <ligand>
        <name>S-adenosyl-L-methionine</name>
        <dbReference type="ChEBI" id="CHEBI:59789"/>
    </ligand>
</feature>
<dbReference type="OrthoDB" id="3265906at2759"/>
<dbReference type="Gene3D" id="3.40.50.150">
    <property type="entry name" value="Vaccinia Virus protein VP39"/>
    <property type="match status" value="1"/>
</dbReference>
<feature type="compositionally biased region" description="Low complexity" evidence="6">
    <location>
        <begin position="43"/>
        <end position="74"/>
    </location>
</feature>
<evidence type="ECO:0000256" key="5">
    <source>
        <dbReference type="HAMAP-Rule" id="MF_03190"/>
    </source>
</evidence>
<keyword evidence="5" id="KW-0479">Metal-binding</keyword>
<sequence length="330" mass="35868">MAPSRAPSALLRQLRRARPNFTPANARAPAPRTAITCRKFHSSSDGNATTTTTTTSSASTSSSSAPSSSSAYSSVNPSEVAHFNALASSWWDPHGPSRILHLMNPLRHDFIRECHASQPDPLPAGHRARYLDVGCGGGIFAESAARLPATASVTAVDPTPEVLRIARAHAARDPSLRGRLDYVAGTIETLPPPRAGAGADAGADDRFDVVSLFEVIEHVDRPSQFLERCGEFVRPGGWLVMSTISRTWASWFTTNFVAEDVLGIVPKGTHDWNKYINESEMRNYFARKEGWSSPRVKGVVYVPGLGWREVPGSENVGNYFFAVRKDGPLR</sequence>
<dbReference type="InterPro" id="IPR010233">
    <property type="entry name" value="UbiG_MeTrfase"/>
</dbReference>
<dbReference type="EC" id="2.1.1.114" evidence="5"/>
<feature type="binding site" evidence="5">
    <location>
        <position position="218"/>
    </location>
    <ligand>
        <name>Mg(2+)</name>
        <dbReference type="ChEBI" id="CHEBI:18420"/>
    </ligand>
</feature>
<accession>A0A423XC10</accession>
<feature type="binding site" evidence="5">
    <location>
        <position position="134"/>
    </location>
    <ligand>
        <name>S-adenosyl-L-methionine</name>
        <dbReference type="ChEBI" id="CHEBI:59789"/>
    </ligand>
</feature>
<evidence type="ECO:0000313" key="8">
    <source>
        <dbReference type="Proteomes" id="UP000285146"/>
    </source>
</evidence>
<dbReference type="SUPFAM" id="SSF53335">
    <property type="entry name" value="S-adenosyl-L-methionine-dependent methyltransferases"/>
    <property type="match status" value="1"/>
</dbReference>
<dbReference type="InParanoid" id="A0A423XC10"/>
<dbReference type="NCBIfam" id="TIGR01983">
    <property type="entry name" value="UbiG"/>
    <property type="match status" value="1"/>
</dbReference>
<evidence type="ECO:0000256" key="3">
    <source>
        <dbReference type="ARBA" id="ARBA00022688"/>
    </source>
</evidence>
<dbReference type="UniPathway" id="UPA00232"/>
<comment type="similarity">
    <text evidence="5">Belongs to the class I-like SAM-binding methyltransferase superfamily. UbiG/COQ3 family.</text>
</comment>
<dbReference type="GO" id="GO:0032259">
    <property type="term" value="P:methylation"/>
    <property type="evidence" value="ECO:0007669"/>
    <property type="project" value="UniProtKB-KW"/>
</dbReference>
<dbReference type="GO" id="GO:0120537">
    <property type="term" value="F:3-demethylubiquinone 3-O-methyltransferase activity"/>
    <property type="evidence" value="ECO:0007669"/>
    <property type="project" value="RHEA"/>
</dbReference>
<dbReference type="CDD" id="cd02440">
    <property type="entry name" value="AdoMet_MTases"/>
    <property type="match status" value="1"/>
</dbReference>
<comment type="caution">
    <text evidence="7">The sequence shown here is derived from an EMBL/GenBank/DDBJ whole genome shotgun (WGS) entry which is preliminary data.</text>
</comment>
<dbReference type="Proteomes" id="UP000285146">
    <property type="component" value="Unassembled WGS sequence"/>
</dbReference>
<dbReference type="STRING" id="1230097.A0A423XC10"/>
<proteinExistence type="inferred from homology"/>
<evidence type="ECO:0000313" key="7">
    <source>
        <dbReference type="EMBL" id="ROW13532.1"/>
    </source>
</evidence>
<name>A0A423XC10_9PEZI</name>
<dbReference type="PANTHER" id="PTHR43464">
    <property type="entry name" value="METHYLTRANSFERASE"/>
    <property type="match status" value="1"/>
</dbReference>
<feature type="binding site" evidence="5">
    <location>
        <position position="213"/>
    </location>
    <ligand>
        <name>S-adenosyl-L-methionine</name>
        <dbReference type="ChEBI" id="CHEBI:59789"/>
    </ligand>
</feature>
<dbReference type="EMBL" id="LKEB01000019">
    <property type="protein sequence ID" value="ROW13532.1"/>
    <property type="molecule type" value="Genomic_DNA"/>
</dbReference>
<comment type="subunit">
    <text evidence="5">Component of a multi-subunit COQ enzyme complex, composed of at least COQ3, COQ4, COQ5, COQ6, COQ7 and COQ9.</text>
</comment>
<dbReference type="GO" id="GO:0031314">
    <property type="term" value="C:extrinsic component of mitochondrial inner membrane"/>
    <property type="evidence" value="ECO:0007669"/>
    <property type="project" value="UniProtKB-UniRule"/>
</dbReference>
<gene>
    <name evidence="5" type="primary">COQ3</name>
    <name evidence="7" type="ORF">VPNG_04473</name>
</gene>
<keyword evidence="8" id="KW-1185">Reference proteome</keyword>
<dbReference type="EC" id="2.1.1.64" evidence="5"/>
<dbReference type="Pfam" id="PF13489">
    <property type="entry name" value="Methyltransf_23"/>
    <property type="match status" value="1"/>
</dbReference>
<comment type="pathway">
    <text evidence="5">Cofactor biosynthesis; ubiquinone biosynthesis.</text>
</comment>
<evidence type="ECO:0000256" key="1">
    <source>
        <dbReference type="ARBA" id="ARBA00022603"/>
    </source>
</evidence>
<keyword evidence="3 5" id="KW-0831">Ubiquinone biosynthesis</keyword>
<feature type="binding site" evidence="5">
    <location>
        <position position="107"/>
    </location>
    <ligand>
        <name>S-adenosyl-L-methionine</name>
        <dbReference type="ChEBI" id="CHEBI:59789"/>
    </ligand>
</feature>
<dbReference type="GO" id="GO:0010420">
    <property type="term" value="F:polyprenyldihydroxybenzoate methyltransferase activity"/>
    <property type="evidence" value="ECO:0007669"/>
    <property type="project" value="UniProtKB-UniRule"/>
</dbReference>
<keyword evidence="5" id="KW-0460">Magnesium</keyword>
<evidence type="ECO:0000256" key="6">
    <source>
        <dbReference type="SAM" id="MobiDB-lite"/>
    </source>
</evidence>
<keyword evidence="5" id="KW-0496">Mitochondrion</keyword>
<keyword evidence="5" id="KW-0472">Membrane</keyword>
<comment type="catalytic activity">
    <reaction evidence="5">
        <text>a 3-demethylubiquinone + S-adenosyl-L-methionine = a ubiquinone + S-adenosyl-L-homocysteine</text>
        <dbReference type="Rhea" id="RHEA:81215"/>
        <dbReference type="Rhea" id="RHEA-COMP:9565"/>
        <dbReference type="Rhea" id="RHEA-COMP:19654"/>
        <dbReference type="ChEBI" id="CHEBI:16389"/>
        <dbReference type="ChEBI" id="CHEBI:57856"/>
        <dbReference type="ChEBI" id="CHEBI:59789"/>
        <dbReference type="ChEBI" id="CHEBI:231825"/>
    </reaction>
</comment>
<feature type="binding site" evidence="5">
    <location>
        <position position="217"/>
    </location>
    <ligand>
        <name>Mg(2+)</name>
        <dbReference type="ChEBI" id="CHEBI:18420"/>
    </ligand>
</feature>
<dbReference type="InterPro" id="IPR029063">
    <property type="entry name" value="SAM-dependent_MTases_sf"/>
</dbReference>
<feature type="binding site" evidence="5">
    <location>
        <position position="214"/>
    </location>
    <ligand>
        <name>Mg(2+)</name>
        <dbReference type="ChEBI" id="CHEBI:18420"/>
    </ligand>
</feature>
<comment type="catalytic activity">
    <reaction evidence="5">
        <text>a 3-demethylubiquinol + S-adenosyl-L-methionine = a ubiquinol + S-adenosyl-L-homocysteine + H(+)</text>
        <dbReference type="Rhea" id="RHEA:44380"/>
        <dbReference type="Rhea" id="RHEA-COMP:9566"/>
        <dbReference type="Rhea" id="RHEA-COMP:10914"/>
        <dbReference type="ChEBI" id="CHEBI:15378"/>
        <dbReference type="ChEBI" id="CHEBI:17976"/>
        <dbReference type="ChEBI" id="CHEBI:57856"/>
        <dbReference type="ChEBI" id="CHEBI:59789"/>
        <dbReference type="ChEBI" id="CHEBI:84422"/>
        <dbReference type="EC" id="2.1.1.64"/>
    </reaction>
</comment>
<reference evidence="7 8" key="1">
    <citation type="submission" date="2015-09" db="EMBL/GenBank/DDBJ databases">
        <title>Host preference determinants of Valsa canker pathogens revealed by comparative genomics.</title>
        <authorList>
            <person name="Yin Z."/>
            <person name="Huang L."/>
        </authorList>
    </citation>
    <scope>NUCLEOTIDE SEQUENCE [LARGE SCALE GENOMIC DNA]</scope>
    <source>
        <strain evidence="7 8">SXYLt</strain>
    </source>
</reference>
<keyword evidence="2 5" id="KW-0808">Transferase</keyword>
<keyword evidence="4 5" id="KW-0949">S-adenosyl-L-methionine</keyword>
<dbReference type="HAMAP" id="MF_00472">
    <property type="entry name" value="UbiG"/>
    <property type="match status" value="1"/>
</dbReference>
<evidence type="ECO:0000256" key="2">
    <source>
        <dbReference type="ARBA" id="ARBA00022679"/>
    </source>
</evidence>
<comment type="subcellular location">
    <subcellularLocation>
        <location evidence="5">Mitochondrion inner membrane</location>
        <topology evidence="5">Peripheral membrane protein</topology>
        <orientation evidence="5">Matrix side</orientation>
    </subcellularLocation>
</comment>
<dbReference type="GO" id="GO:0061542">
    <property type="term" value="F:3-demethylubiquinol 3-O-methyltransferase activity"/>
    <property type="evidence" value="ECO:0007669"/>
    <property type="project" value="UniProtKB-UniRule"/>
</dbReference>